<evidence type="ECO:0000256" key="2">
    <source>
        <dbReference type="ARBA" id="ARBA00023315"/>
    </source>
</evidence>
<name>A0ABN6Y1F7_9MICO</name>
<dbReference type="InterPro" id="IPR016181">
    <property type="entry name" value="Acyl_CoA_acyltransferase"/>
</dbReference>
<dbReference type="InterPro" id="IPR000182">
    <property type="entry name" value="GNAT_dom"/>
</dbReference>
<keyword evidence="5" id="KW-1185">Reference proteome</keyword>
<dbReference type="PROSITE" id="PS51186">
    <property type="entry name" value="GNAT"/>
    <property type="match status" value="1"/>
</dbReference>
<evidence type="ECO:0000256" key="1">
    <source>
        <dbReference type="ARBA" id="ARBA00022679"/>
    </source>
</evidence>
<feature type="domain" description="N-acetyltransferase" evidence="3">
    <location>
        <begin position="6"/>
        <end position="146"/>
    </location>
</feature>
<keyword evidence="2" id="KW-0012">Acyltransferase</keyword>
<dbReference type="Proteomes" id="UP001321486">
    <property type="component" value="Chromosome"/>
</dbReference>
<dbReference type="CDD" id="cd04301">
    <property type="entry name" value="NAT_SF"/>
    <property type="match status" value="1"/>
</dbReference>
<evidence type="ECO:0000313" key="4">
    <source>
        <dbReference type="EMBL" id="BDZ51124.1"/>
    </source>
</evidence>
<accession>A0ABN6Y1F7</accession>
<dbReference type="RefSeq" id="WP_286343963.1">
    <property type="nucleotide sequence ID" value="NZ_AP027732.1"/>
</dbReference>
<dbReference type="PANTHER" id="PTHR43877:SF2">
    <property type="entry name" value="AMINOALKYLPHOSPHONATE N-ACETYLTRANSFERASE-RELATED"/>
    <property type="match status" value="1"/>
</dbReference>
<dbReference type="Pfam" id="PF00583">
    <property type="entry name" value="Acetyltransf_1"/>
    <property type="match status" value="1"/>
</dbReference>
<dbReference type="Gene3D" id="3.40.630.30">
    <property type="match status" value="1"/>
</dbReference>
<gene>
    <name evidence="4" type="ORF">GCM10025867_33650</name>
</gene>
<dbReference type="PANTHER" id="PTHR43877">
    <property type="entry name" value="AMINOALKYLPHOSPHONATE N-ACETYLTRANSFERASE-RELATED-RELATED"/>
    <property type="match status" value="1"/>
</dbReference>
<keyword evidence="1" id="KW-0808">Transferase</keyword>
<dbReference type="SUPFAM" id="SSF55729">
    <property type="entry name" value="Acyl-CoA N-acyltransferases (Nat)"/>
    <property type="match status" value="1"/>
</dbReference>
<dbReference type="InterPro" id="IPR050832">
    <property type="entry name" value="Bact_Acetyltransf"/>
</dbReference>
<protein>
    <recommendedName>
        <fullName evidence="3">N-acetyltransferase domain-containing protein</fullName>
    </recommendedName>
</protein>
<dbReference type="EMBL" id="AP027732">
    <property type="protein sequence ID" value="BDZ51124.1"/>
    <property type="molecule type" value="Genomic_DNA"/>
</dbReference>
<organism evidence="4 5">
    <name type="scientific">Frondihabitans sucicola</name>
    <dbReference type="NCBI Taxonomy" id="1268041"/>
    <lineage>
        <taxon>Bacteria</taxon>
        <taxon>Bacillati</taxon>
        <taxon>Actinomycetota</taxon>
        <taxon>Actinomycetes</taxon>
        <taxon>Micrococcales</taxon>
        <taxon>Microbacteriaceae</taxon>
        <taxon>Frondihabitans</taxon>
    </lineage>
</organism>
<reference evidence="5" key="1">
    <citation type="journal article" date="2019" name="Int. J. Syst. Evol. Microbiol.">
        <title>The Global Catalogue of Microorganisms (GCM) 10K type strain sequencing project: providing services to taxonomists for standard genome sequencing and annotation.</title>
        <authorList>
            <consortium name="The Broad Institute Genomics Platform"/>
            <consortium name="The Broad Institute Genome Sequencing Center for Infectious Disease"/>
            <person name="Wu L."/>
            <person name="Ma J."/>
        </authorList>
    </citation>
    <scope>NUCLEOTIDE SEQUENCE [LARGE SCALE GENOMIC DNA]</scope>
    <source>
        <strain evidence="5">NBRC 108728</strain>
    </source>
</reference>
<evidence type="ECO:0000259" key="3">
    <source>
        <dbReference type="PROSITE" id="PS51186"/>
    </source>
</evidence>
<proteinExistence type="predicted"/>
<evidence type="ECO:0000313" key="5">
    <source>
        <dbReference type="Proteomes" id="UP001321486"/>
    </source>
</evidence>
<sequence length="146" mass="15874">MTAFVEPLGPATTDDLDDLVLLIRSLGYSLDDATLAVRLERLTLEAGHETWVVRDDAGRIRAVAGAHVMWAYNTDSPTAQLLLLVVRPDARRAGVGSTLLEHFEAWAHSHGASSLSAVSAAATDSAHRFYQKRGYHESGTRYTKLG</sequence>